<proteinExistence type="predicted"/>
<gene>
    <name evidence="1" type="ORF">GCM10011383_00930</name>
</gene>
<evidence type="ECO:0000313" key="1">
    <source>
        <dbReference type="EMBL" id="GGE94039.1"/>
    </source>
</evidence>
<name>A0ABQ1THI7_9BACT</name>
<accession>A0ABQ1THI7</accession>
<keyword evidence="2" id="KW-1185">Reference proteome</keyword>
<organism evidence="1 2">
    <name type="scientific">Hymenobacter cavernae</name>
    <dbReference type="NCBI Taxonomy" id="2044852"/>
    <lineage>
        <taxon>Bacteria</taxon>
        <taxon>Pseudomonadati</taxon>
        <taxon>Bacteroidota</taxon>
        <taxon>Cytophagia</taxon>
        <taxon>Cytophagales</taxon>
        <taxon>Hymenobacteraceae</taxon>
        <taxon>Hymenobacter</taxon>
    </lineage>
</organism>
<protein>
    <submittedName>
        <fullName evidence="1">Uncharacterized protein</fullName>
    </submittedName>
</protein>
<sequence length="199" mass="22851">MVDSIEARTLRQGVAKRQSAESDEAFLQRVLPASFANPDGQPQVIHYAWRPNALGKQLFFSAYDAHEHYRLYVFVLDPYQADTYAVERFEVEREDSDSAGVAAIFFADTNHDGRKELLVLVNSSVVTPTVIDGVNWQAHTSHYHTRIYGYRLAAQDQRPHYQEYPHRDDLDEFETAAEVRQVLATPNRKYKARKAPHSN</sequence>
<dbReference type="EMBL" id="BMHT01000001">
    <property type="protein sequence ID" value="GGE94039.1"/>
    <property type="molecule type" value="Genomic_DNA"/>
</dbReference>
<dbReference type="Proteomes" id="UP000632273">
    <property type="component" value="Unassembled WGS sequence"/>
</dbReference>
<evidence type="ECO:0000313" key="2">
    <source>
        <dbReference type="Proteomes" id="UP000632273"/>
    </source>
</evidence>
<reference evidence="2" key="1">
    <citation type="journal article" date="2019" name="Int. J. Syst. Evol. Microbiol.">
        <title>The Global Catalogue of Microorganisms (GCM) 10K type strain sequencing project: providing services to taxonomists for standard genome sequencing and annotation.</title>
        <authorList>
            <consortium name="The Broad Institute Genomics Platform"/>
            <consortium name="The Broad Institute Genome Sequencing Center for Infectious Disease"/>
            <person name="Wu L."/>
            <person name="Ma J."/>
        </authorList>
    </citation>
    <scope>NUCLEOTIDE SEQUENCE [LARGE SCALE GENOMIC DNA]</scope>
    <source>
        <strain evidence="2">CGMCC 1.15197</strain>
    </source>
</reference>
<comment type="caution">
    <text evidence="1">The sequence shown here is derived from an EMBL/GenBank/DDBJ whole genome shotgun (WGS) entry which is preliminary data.</text>
</comment>